<protein>
    <submittedName>
        <fullName evidence="1">NAD(P)H-dependent oxidoreductase</fullName>
    </submittedName>
</protein>
<dbReference type="SUPFAM" id="SSF52218">
    <property type="entry name" value="Flavoproteins"/>
    <property type="match status" value="1"/>
</dbReference>
<dbReference type="AlphaFoldDB" id="A0A5D0WLP3"/>
<dbReference type="InterPro" id="IPR029039">
    <property type="entry name" value="Flavoprotein-like_sf"/>
</dbReference>
<name>A0A5D0WLP3_9FIRM</name>
<dbReference type="Gene3D" id="3.40.50.360">
    <property type="match status" value="1"/>
</dbReference>
<reference evidence="1 2" key="1">
    <citation type="submission" date="2019-08" db="EMBL/GenBank/DDBJ databases">
        <title>Isolation and enrichment of carboxydotrophic bacteria from anaerobic sludge for the production of bio-based chemicals from syngas.</title>
        <authorList>
            <person name="Antares A.L."/>
            <person name="Moreira J."/>
            <person name="Diender M."/>
            <person name="Parshina S.N."/>
            <person name="Stams A.J.M."/>
            <person name="Alves M."/>
            <person name="Alves J.I."/>
            <person name="Sousa D.Z."/>
        </authorList>
    </citation>
    <scope>NUCLEOTIDE SEQUENCE [LARGE SCALE GENOMIC DNA]</scope>
    <source>
        <strain evidence="1 2">JM</strain>
    </source>
</reference>
<evidence type="ECO:0000313" key="2">
    <source>
        <dbReference type="Proteomes" id="UP000322619"/>
    </source>
</evidence>
<dbReference type="RefSeq" id="WP_148637731.1">
    <property type="nucleotide sequence ID" value="NZ_JAYFRG010000043.1"/>
</dbReference>
<dbReference type="EMBL" id="VSLA01000024">
    <property type="protein sequence ID" value="TYC84721.1"/>
    <property type="molecule type" value="Genomic_DNA"/>
</dbReference>
<dbReference type="Proteomes" id="UP000322619">
    <property type="component" value="Unassembled WGS sequence"/>
</dbReference>
<comment type="caution">
    <text evidence="1">The sequence shown here is derived from an EMBL/GenBank/DDBJ whole genome shotgun (WGS) entry which is preliminary data.</text>
</comment>
<proteinExistence type="predicted"/>
<sequence length="210" mass="23005">MKIGLINGSPKAIGSTSEVLLDELKGLIPDDHDLVRVGMHHAMLSATQLEDIASCDVLVFALPMYMGGIPSHMLHCLMQLEKALVESPHPITVYAIVNNGHYEGIQNETTIAMIKNWTNRAHLKWGQGIGIGTGLMIALAKDVPMGHGTKKNLAHPYSTFVNNLLDRQSGDNLYVNPTYPRFALLQGANHDWTKQGKAHGLRKKDLTLAP</sequence>
<accession>A0A5D0WLP3</accession>
<gene>
    <name evidence="1" type="ORF">FXB42_10290</name>
</gene>
<organism evidence="1 2">
    <name type="scientific">Acetobacterium wieringae</name>
    <dbReference type="NCBI Taxonomy" id="52694"/>
    <lineage>
        <taxon>Bacteria</taxon>
        <taxon>Bacillati</taxon>
        <taxon>Bacillota</taxon>
        <taxon>Clostridia</taxon>
        <taxon>Eubacteriales</taxon>
        <taxon>Eubacteriaceae</taxon>
        <taxon>Acetobacterium</taxon>
    </lineage>
</organism>
<evidence type="ECO:0000313" key="1">
    <source>
        <dbReference type="EMBL" id="TYC84721.1"/>
    </source>
</evidence>